<dbReference type="EMBL" id="JBHUHO010000008">
    <property type="protein sequence ID" value="MFD2114771.1"/>
    <property type="molecule type" value="Genomic_DNA"/>
</dbReference>
<protein>
    <submittedName>
        <fullName evidence="1">DUF4303 domain-containing protein</fullName>
    </submittedName>
</protein>
<evidence type="ECO:0000313" key="1">
    <source>
        <dbReference type="EMBL" id="MFD2114771.1"/>
    </source>
</evidence>
<name>A0ABW4YGG2_9BACL</name>
<evidence type="ECO:0000313" key="2">
    <source>
        <dbReference type="Proteomes" id="UP001597362"/>
    </source>
</evidence>
<gene>
    <name evidence="1" type="ORF">ACFSJH_03285</name>
</gene>
<accession>A0ABW4YGG2</accession>
<keyword evidence="2" id="KW-1185">Reference proteome</keyword>
<sequence>MKPMQEIETMAIEIADAARTSFRTLFENGERYYYCTLYTTGEGHAPSISEPGRGKLWRWNRLGKEK</sequence>
<organism evidence="1 2">
    <name type="scientific">Paenibacillus yanchengensis</name>
    <dbReference type="NCBI Taxonomy" id="2035833"/>
    <lineage>
        <taxon>Bacteria</taxon>
        <taxon>Bacillati</taxon>
        <taxon>Bacillota</taxon>
        <taxon>Bacilli</taxon>
        <taxon>Bacillales</taxon>
        <taxon>Paenibacillaceae</taxon>
        <taxon>Paenibacillus</taxon>
    </lineage>
</organism>
<reference evidence="2" key="1">
    <citation type="journal article" date="2019" name="Int. J. Syst. Evol. Microbiol.">
        <title>The Global Catalogue of Microorganisms (GCM) 10K type strain sequencing project: providing services to taxonomists for standard genome sequencing and annotation.</title>
        <authorList>
            <consortium name="The Broad Institute Genomics Platform"/>
            <consortium name="The Broad Institute Genome Sequencing Center for Infectious Disease"/>
            <person name="Wu L."/>
            <person name="Ma J."/>
        </authorList>
    </citation>
    <scope>NUCLEOTIDE SEQUENCE [LARGE SCALE GENOMIC DNA]</scope>
    <source>
        <strain evidence="2">GH52</strain>
    </source>
</reference>
<proteinExistence type="predicted"/>
<dbReference type="Proteomes" id="UP001597362">
    <property type="component" value="Unassembled WGS sequence"/>
</dbReference>
<dbReference type="RefSeq" id="WP_377769785.1">
    <property type="nucleotide sequence ID" value="NZ_JBHUHO010000008.1"/>
</dbReference>
<comment type="caution">
    <text evidence="1">The sequence shown here is derived from an EMBL/GenBank/DDBJ whole genome shotgun (WGS) entry which is preliminary data.</text>
</comment>